<keyword evidence="2" id="KW-1185">Reference proteome</keyword>
<evidence type="ECO:0000313" key="1">
    <source>
        <dbReference type="EMBL" id="WXK38176.1"/>
    </source>
</evidence>
<dbReference type="EMBL" id="CP062175">
    <property type="protein sequence ID" value="WXK38176.1"/>
    <property type="molecule type" value="Genomic_DNA"/>
</dbReference>
<proteinExistence type="predicted"/>
<gene>
    <name evidence="1" type="ORF">IHE29_02370</name>
</gene>
<name>A0ABZ2PYJ4_9BURK</name>
<accession>A0ABZ2PYJ4</accession>
<sequence>MQKNRKVLSGVGGMKRADRLAELENLLPRIGLRGYGRAIWAETIVQRVAQVLDIETCTARGM</sequence>
<protein>
    <recommendedName>
        <fullName evidence="3">Transposase</fullName>
    </recommendedName>
</protein>
<dbReference type="RefSeq" id="WP_237071407.1">
    <property type="nucleotide sequence ID" value="NZ_CP062173.1"/>
</dbReference>
<dbReference type="Proteomes" id="UP001493153">
    <property type="component" value="Plasmid megaplasmid"/>
</dbReference>
<organism evidence="1 2">
    <name type="scientific">Mycetohabitans rhizoxinica</name>
    <dbReference type="NCBI Taxonomy" id="412963"/>
    <lineage>
        <taxon>Bacteria</taxon>
        <taxon>Pseudomonadati</taxon>
        <taxon>Pseudomonadota</taxon>
        <taxon>Betaproteobacteria</taxon>
        <taxon>Burkholderiales</taxon>
        <taxon>Burkholderiaceae</taxon>
        <taxon>Mycetohabitans</taxon>
    </lineage>
</organism>
<keyword evidence="1" id="KW-0614">Plasmid</keyword>
<reference evidence="1 2" key="1">
    <citation type="submission" date="2020-09" db="EMBL/GenBank/DDBJ databases">
        <title>Genome sequences of Mycetohabitans spp.</title>
        <authorList>
            <person name="Carter M.E."/>
            <person name="Carpenter S.C.D."/>
            <person name="Bogdanove A.J."/>
        </authorList>
    </citation>
    <scope>NUCLEOTIDE SEQUENCE [LARGE SCALE GENOMIC DNA]</scope>
    <source>
        <strain evidence="1 2">B12</strain>
        <plasmid evidence="1 2">megaplasmid</plasmid>
    </source>
</reference>
<evidence type="ECO:0000313" key="2">
    <source>
        <dbReference type="Proteomes" id="UP001493153"/>
    </source>
</evidence>
<evidence type="ECO:0008006" key="3">
    <source>
        <dbReference type="Google" id="ProtNLM"/>
    </source>
</evidence>
<geneLocation type="plasmid" evidence="1 2">
    <name>megaplasmid</name>
</geneLocation>